<organism evidence="1 2">
    <name type="scientific">Parelaphostrongylus tenuis</name>
    <name type="common">Meningeal worm</name>
    <dbReference type="NCBI Taxonomy" id="148309"/>
    <lineage>
        <taxon>Eukaryota</taxon>
        <taxon>Metazoa</taxon>
        <taxon>Ecdysozoa</taxon>
        <taxon>Nematoda</taxon>
        <taxon>Chromadorea</taxon>
        <taxon>Rhabditida</taxon>
        <taxon>Rhabditina</taxon>
        <taxon>Rhabditomorpha</taxon>
        <taxon>Strongyloidea</taxon>
        <taxon>Metastrongylidae</taxon>
        <taxon>Parelaphostrongylus</taxon>
    </lineage>
</organism>
<protein>
    <submittedName>
        <fullName evidence="1">Uncharacterized protein</fullName>
    </submittedName>
</protein>
<gene>
    <name evidence="1" type="ORF">KIN20_034610</name>
</gene>
<dbReference type="Proteomes" id="UP001196413">
    <property type="component" value="Unassembled WGS sequence"/>
</dbReference>
<proteinExistence type="predicted"/>
<accession>A0AAD5WJB2</accession>
<evidence type="ECO:0000313" key="2">
    <source>
        <dbReference type="Proteomes" id="UP001196413"/>
    </source>
</evidence>
<sequence length="143" mass="16370">MSVNDFSQNHSLNSTANLCFQHVLICYPLLSLLTEPLVIVGGNYNAIRHPHTHIRHDRCEEHLNFETRRGVVNIALKHERVLCLQEINPPKTSLCRTRAHRFLYSHHRSMIKMVLQCENVKVTIEMLSVCGHPTPSATSFAPH</sequence>
<comment type="caution">
    <text evidence="1">The sequence shown here is derived from an EMBL/GenBank/DDBJ whole genome shotgun (WGS) entry which is preliminary data.</text>
</comment>
<dbReference type="AlphaFoldDB" id="A0AAD5WJB2"/>
<name>A0AAD5WJB2_PARTN</name>
<dbReference type="EMBL" id="JAHQIW010007145">
    <property type="protein sequence ID" value="KAJ1372442.1"/>
    <property type="molecule type" value="Genomic_DNA"/>
</dbReference>
<keyword evidence="2" id="KW-1185">Reference proteome</keyword>
<reference evidence="1" key="1">
    <citation type="submission" date="2021-06" db="EMBL/GenBank/DDBJ databases">
        <title>Parelaphostrongylus tenuis whole genome reference sequence.</title>
        <authorList>
            <person name="Garwood T.J."/>
            <person name="Larsen P.A."/>
            <person name="Fountain-Jones N.M."/>
            <person name="Garbe J.R."/>
            <person name="Macchietto M.G."/>
            <person name="Kania S.A."/>
            <person name="Gerhold R.W."/>
            <person name="Richards J.E."/>
            <person name="Wolf T.M."/>
        </authorList>
    </citation>
    <scope>NUCLEOTIDE SEQUENCE</scope>
    <source>
        <strain evidence="1">MNPRO001-30</strain>
        <tissue evidence="1">Meninges</tissue>
    </source>
</reference>
<evidence type="ECO:0000313" key="1">
    <source>
        <dbReference type="EMBL" id="KAJ1372442.1"/>
    </source>
</evidence>